<dbReference type="EMBL" id="JACHIA010000006">
    <property type="protein sequence ID" value="MBB6071082.1"/>
    <property type="molecule type" value="Genomic_DNA"/>
</dbReference>
<dbReference type="AlphaFoldDB" id="A0A841GZ97"/>
<dbReference type="SUPFAM" id="SSF48452">
    <property type="entry name" value="TPR-like"/>
    <property type="match status" value="2"/>
</dbReference>
<evidence type="ECO:0000313" key="2">
    <source>
        <dbReference type="Proteomes" id="UP000582837"/>
    </source>
</evidence>
<name>A0A841GZ97_9BACT</name>
<comment type="caution">
    <text evidence="1">The sequence shown here is derived from an EMBL/GenBank/DDBJ whole genome shotgun (WGS) entry which is preliminary data.</text>
</comment>
<dbReference type="Proteomes" id="UP000582837">
    <property type="component" value="Unassembled WGS sequence"/>
</dbReference>
<sequence>MPASQSAKPASRRTRVPPAITRGVEPMAALEVLDEVRGPLGVVLWKCVRNVTAWASTPPSRRGGLFAGSAAGAREAELAGLQLDTELVAPFSVLQRLLESPAAMDTARLVNACRRVALWAEQRGYLGTALEFMQAAAQAAPQSAALAYSVGRLARRRAEYDRAESWYARAIVQARRNRDARIYARSYSGVGNLFFQRGNFPAAKRAYMRCLRAARRAHLSDLQGSAYHDLFITELETGVGPDTEQLAQSSLEAYDSNTSGVVRLAFDVAYYWILQGRFSEALRVATVLLDHLTGAPEQALVLSMVARAAGGAGDGTAFNRALDQMEDILASGAAEDSAPRALLGIAYGAASLSDWSMAEEYGDRALRSATERREGKIIAATESVLHSIRRRAELEARANRDVFTPLPDLFVAALTRTSQPAGAA</sequence>
<proteinExistence type="predicted"/>
<reference evidence="1 2" key="1">
    <citation type="submission" date="2020-08" db="EMBL/GenBank/DDBJ databases">
        <title>Genomic Encyclopedia of Type Strains, Phase IV (KMG-IV): sequencing the most valuable type-strain genomes for metagenomic binning, comparative biology and taxonomic classification.</title>
        <authorList>
            <person name="Goeker M."/>
        </authorList>
    </citation>
    <scope>NUCLEOTIDE SEQUENCE [LARGE SCALE GENOMIC DNA]</scope>
    <source>
        <strain evidence="1 2">DSM 29007</strain>
    </source>
</reference>
<dbReference type="Pfam" id="PF13424">
    <property type="entry name" value="TPR_12"/>
    <property type="match status" value="1"/>
</dbReference>
<dbReference type="InterPro" id="IPR019734">
    <property type="entry name" value="TPR_rpt"/>
</dbReference>
<dbReference type="SMART" id="SM00028">
    <property type="entry name" value="TPR"/>
    <property type="match status" value="3"/>
</dbReference>
<protein>
    <submittedName>
        <fullName evidence="1">Tetratricopeptide (TPR) repeat protein</fullName>
    </submittedName>
</protein>
<dbReference type="Gene3D" id="1.25.40.10">
    <property type="entry name" value="Tetratricopeptide repeat domain"/>
    <property type="match status" value="1"/>
</dbReference>
<evidence type="ECO:0000313" key="1">
    <source>
        <dbReference type="EMBL" id="MBB6071082.1"/>
    </source>
</evidence>
<gene>
    <name evidence="1" type="ORF">HNQ61_002704</name>
</gene>
<dbReference type="RefSeq" id="WP_170033600.1">
    <property type="nucleotide sequence ID" value="NZ_JABDTL010000001.1"/>
</dbReference>
<dbReference type="InterPro" id="IPR011990">
    <property type="entry name" value="TPR-like_helical_dom_sf"/>
</dbReference>
<organism evidence="1 2">
    <name type="scientific">Longimicrobium terrae</name>
    <dbReference type="NCBI Taxonomy" id="1639882"/>
    <lineage>
        <taxon>Bacteria</taxon>
        <taxon>Pseudomonadati</taxon>
        <taxon>Gemmatimonadota</taxon>
        <taxon>Longimicrobiia</taxon>
        <taxon>Longimicrobiales</taxon>
        <taxon>Longimicrobiaceae</taxon>
        <taxon>Longimicrobium</taxon>
    </lineage>
</organism>
<accession>A0A841GZ97</accession>
<keyword evidence="2" id="KW-1185">Reference proteome</keyword>